<reference evidence="2 3" key="1">
    <citation type="submission" date="2020-03" db="EMBL/GenBank/DDBJ databases">
        <title>WGS of actinomycetes isolated from Thailand.</title>
        <authorList>
            <person name="Thawai C."/>
        </authorList>
    </citation>
    <scope>NUCLEOTIDE SEQUENCE [LARGE SCALE GENOMIC DNA]</scope>
    <source>
        <strain evidence="2 3">HSS6-12</strain>
    </source>
</reference>
<keyword evidence="3" id="KW-1185">Reference proteome</keyword>
<organism evidence="2 3">
    <name type="scientific">Micromonospora thermarum</name>
    <dbReference type="NCBI Taxonomy" id="2720024"/>
    <lineage>
        <taxon>Bacteria</taxon>
        <taxon>Bacillati</taxon>
        <taxon>Actinomycetota</taxon>
        <taxon>Actinomycetes</taxon>
        <taxon>Micromonosporales</taxon>
        <taxon>Micromonosporaceae</taxon>
        <taxon>Micromonospora</taxon>
    </lineage>
</organism>
<feature type="compositionally biased region" description="Low complexity" evidence="1">
    <location>
        <begin position="99"/>
        <end position="121"/>
    </location>
</feature>
<dbReference type="Proteomes" id="UP000783871">
    <property type="component" value="Unassembled WGS sequence"/>
</dbReference>
<evidence type="ECO:0000313" key="3">
    <source>
        <dbReference type="Proteomes" id="UP000783871"/>
    </source>
</evidence>
<feature type="compositionally biased region" description="Basic and acidic residues" evidence="1">
    <location>
        <begin position="67"/>
        <end position="83"/>
    </location>
</feature>
<sequence>MQRWDPLKEHQLLLLRRIADGDDLSGPDGVDQRQSARALQTRRLVDVSRRGGVWRAQITEAGRFYLEHGVHPDHPDRLRDGVPRPRPQRRATSEAAPSRVPATAPRTRDTPAAGSAPTATTVESARQLIERLQREGGTVTIESPDPEERALYRRVIHAAKQHHLVPAGFHLRHTGRAAGDLVIRLSSDEKPNDTDWNRIRLNTRRVTTDPDLVFAALEKEPAGLEVTQASIPRALDLVRALAAEARRRGHRVGVNTKTKHPSVYLQINKTRRRVKLYEEYDEVPHVPTAQEARDLRRKPWMVLPKTDKVPSGRLRLEIARDGWDKHDTWTDDKRTTLEKRLPRIIRDAEAGIAADQEAQLARQRAHDEYVAEQERQRKEERRRWRAALDEARPQAVDLLRKKAFRRAYDSWAAATEIRAFCDALEQAAAEDGTDLENRNRWIAWGRAAADRLDPTRGDKSLPEVDFDIEPKPDDLRPFIGDWSPHEPHREYRSERTQQAVDAARLQVDGWHHGMRGRPTWWRK</sequence>
<dbReference type="RefSeq" id="WP_168003001.1">
    <property type="nucleotide sequence ID" value="NZ_JAATEO010000027.1"/>
</dbReference>
<gene>
    <name evidence="2" type="ORF">HCJ94_22350</name>
</gene>
<comment type="caution">
    <text evidence="2">The sequence shown here is derived from an EMBL/GenBank/DDBJ whole genome shotgun (WGS) entry which is preliminary data.</text>
</comment>
<accession>A0ABX0Z9S5</accession>
<dbReference type="EMBL" id="JAATEO010000027">
    <property type="protein sequence ID" value="NJP34647.1"/>
    <property type="molecule type" value="Genomic_DNA"/>
</dbReference>
<evidence type="ECO:0008006" key="4">
    <source>
        <dbReference type="Google" id="ProtNLM"/>
    </source>
</evidence>
<feature type="region of interest" description="Disordered" evidence="1">
    <location>
        <begin position="67"/>
        <end position="122"/>
    </location>
</feature>
<evidence type="ECO:0000313" key="2">
    <source>
        <dbReference type="EMBL" id="NJP34647.1"/>
    </source>
</evidence>
<proteinExistence type="predicted"/>
<name>A0ABX0Z9S5_9ACTN</name>
<protein>
    <recommendedName>
        <fullName evidence="4">PE-PGRS family protein</fullName>
    </recommendedName>
</protein>
<evidence type="ECO:0000256" key="1">
    <source>
        <dbReference type="SAM" id="MobiDB-lite"/>
    </source>
</evidence>